<reference evidence="1 2" key="1">
    <citation type="submission" date="2019-07" db="EMBL/GenBank/DDBJ databases">
        <title>Hymenobacter sp. straun FUR1 Genome sequencing and assembly.</title>
        <authorList>
            <person name="Chhetri G."/>
        </authorList>
    </citation>
    <scope>NUCLEOTIDE SEQUENCE [LARGE SCALE GENOMIC DNA]</scope>
    <source>
        <strain evidence="1 2">Fur1</strain>
    </source>
</reference>
<dbReference type="OrthoDB" id="9800597at2"/>
<dbReference type="CDD" id="cd02980">
    <property type="entry name" value="TRX_Fd_family"/>
    <property type="match status" value="1"/>
</dbReference>
<organism evidence="1 2">
    <name type="scientific">Hymenobacter setariae</name>
    <dbReference type="NCBI Taxonomy" id="2594794"/>
    <lineage>
        <taxon>Bacteria</taxon>
        <taxon>Pseudomonadati</taxon>
        <taxon>Bacteroidota</taxon>
        <taxon>Cytophagia</taxon>
        <taxon>Cytophagales</taxon>
        <taxon>Hymenobacteraceae</taxon>
        <taxon>Hymenobacter</taxon>
    </lineage>
</organism>
<dbReference type="Proteomes" id="UP000317624">
    <property type="component" value="Unassembled WGS sequence"/>
</dbReference>
<keyword evidence="2" id="KW-1185">Reference proteome</keyword>
<name>A0A558BPK8_9BACT</name>
<protein>
    <submittedName>
        <fullName evidence="1">(2Fe-2S) ferredoxin domain-containing protein</fullName>
    </submittedName>
</protein>
<evidence type="ECO:0000313" key="1">
    <source>
        <dbReference type="EMBL" id="TVT38455.1"/>
    </source>
</evidence>
<dbReference type="InterPro" id="IPR036249">
    <property type="entry name" value="Thioredoxin-like_sf"/>
</dbReference>
<dbReference type="SUPFAM" id="SSF52833">
    <property type="entry name" value="Thioredoxin-like"/>
    <property type="match status" value="1"/>
</dbReference>
<sequence length="105" mass="11638">MIDHHIFVCTNQKSEVGDEVAKAIKKELKLQGLKTFVAGGQKAHNRVQTCNCLDLCKQCKKGPGAAIVVYPEGIFYGNVRPKDAERLVHEHLGKGRLLNDLLLDN</sequence>
<gene>
    <name evidence="1" type="ORF">FNT36_19895</name>
</gene>
<accession>A0A558BPK8</accession>
<dbReference type="Gene3D" id="3.40.30.10">
    <property type="entry name" value="Glutaredoxin"/>
    <property type="match status" value="1"/>
</dbReference>
<proteinExistence type="predicted"/>
<dbReference type="AlphaFoldDB" id="A0A558BPK8"/>
<comment type="caution">
    <text evidence="1">The sequence shown here is derived from an EMBL/GenBank/DDBJ whole genome shotgun (WGS) entry which is preliminary data.</text>
</comment>
<dbReference type="EMBL" id="VMRJ01000005">
    <property type="protein sequence ID" value="TVT38455.1"/>
    <property type="molecule type" value="Genomic_DNA"/>
</dbReference>
<dbReference type="RefSeq" id="WP_144851341.1">
    <property type="nucleotide sequence ID" value="NZ_VMRJ01000005.1"/>
</dbReference>
<evidence type="ECO:0000313" key="2">
    <source>
        <dbReference type="Proteomes" id="UP000317624"/>
    </source>
</evidence>